<dbReference type="EMBL" id="VFPP01000001">
    <property type="protein sequence ID" value="TQM83741.1"/>
    <property type="molecule type" value="Genomic_DNA"/>
</dbReference>
<proteinExistence type="predicted"/>
<dbReference type="SUPFAM" id="SSF47413">
    <property type="entry name" value="lambda repressor-like DNA-binding domains"/>
    <property type="match status" value="1"/>
</dbReference>
<protein>
    <submittedName>
        <fullName evidence="2">Helix-turn-helix protein</fullName>
    </submittedName>
</protein>
<dbReference type="PROSITE" id="PS50943">
    <property type="entry name" value="HTH_CROC1"/>
    <property type="match status" value="1"/>
</dbReference>
<evidence type="ECO:0000313" key="3">
    <source>
        <dbReference type="Proteomes" id="UP000316628"/>
    </source>
</evidence>
<dbReference type="Pfam" id="PF13560">
    <property type="entry name" value="HTH_31"/>
    <property type="match status" value="1"/>
</dbReference>
<gene>
    <name evidence="2" type="ORF">FHX81_6168</name>
</gene>
<name>A0A543JLQ4_9PSEU</name>
<keyword evidence="3" id="KW-1185">Reference proteome</keyword>
<dbReference type="Proteomes" id="UP000316628">
    <property type="component" value="Unassembled WGS sequence"/>
</dbReference>
<feature type="domain" description="HTH cro/C1-type" evidence="1">
    <location>
        <begin position="26"/>
        <end position="65"/>
    </location>
</feature>
<evidence type="ECO:0000259" key="1">
    <source>
        <dbReference type="PROSITE" id="PS50943"/>
    </source>
</evidence>
<dbReference type="GO" id="GO:0003677">
    <property type="term" value="F:DNA binding"/>
    <property type="evidence" value="ECO:0007669"/>
    <property type="project" value="InterPro"/>
</dbReference>
<comment type="caution">
    <text evidence="2">The sequence shown here is derived from an EMBL/GenBank/DDBJ whole genome shotgun (WGS) entry which is preliminary data.</text>
</comment>
<dbReference type="Gene3D" id="1.10.260.40">
    <property type="entry name" value="lambda repressor-like DNA-binding domains"/>
    <property type="match status" value="1"/>
</dbReference>
<organism evidence="2 3">
    <name type="scientific">Saccharothrix saharensis</name>
    <dbReference type="NCBI Taxonomy" id="571190"/>
    <lineage>
        <taxon>Bacteria</taxon>
        <taxon>Bacillati</taxon>
        <taxon>Actinomycetota</taxon>
        <taxon>Actinomycetes</taxon>
        <taxon>Pseudonocardiales</taxon>
        <taxon>Pseudonocardiaceae</taxon>
        <taxon>Saccharothrix</taxon>
    </lineage>
</organism>
<dbReference type="RefSeq" id="WP_211363598.1">
    <property type="nucleotide sequence ID" value="NZ_VFPP01000001.1"/>
</dbReference>
<sequence length="197" mass="21640">MIRHDGQLPPSAPKPSLRGRVLGIELRRVREAAGLTVAELAARSGRSPDAVQRLEKGLTDDPTPDPTVQCAWGSPATSMVNILCRVSERIDIFAPLGIHPALEDLGVHRCTAYVLESTTVDRHDVVVRVLRHEAGVFPGIEYHPLTRFCLPDSTAVVFYPYLHAAHFTEEPEHLLAAYTLFERLAEFTGTDNPAQSG</sequence>
<reference evidence="2 3" key="1">
    <citation type="submission" date="2019-06" db="EMBL/GenBank/DDBJ databases">
        <title>Sequencing the genomes of 1000 actinobacteria strains.</title>
        <authorList>
            <person name="Klenk H.-P."/>
        </authorList>
    </citation>
    <scope>NUCLEOTIDE SEQUENCE [LARGE SCALE GENOMIC DNA]</scope>
    <source>
        <strain evidence="2 3">DSM 45456</strain>
    </source>
</reference>
<evidence type="ECO:0000313" key="2">
    <source>
        <dbReference type="EMBL" id="TQM83741.1"/>
    </source>
</evidence>
<dbReference type="InterPro" id="IPR001387">
    <property type="entry name" value="Cro/C1-type_HTH"/>
</dbReference>
<dbReference type="InterPro" id="IPR010982">
    <property type="entry name" value="Lambda_DNA-bd_dom_sf"/>
</dbReference>
<dbReference type="CDD" id="cd00093">
    <property type="entry name" value="HTH_XRE"/>
    <property type="match status" value="1"/>
</dbReference>
<accession>A0A543JLQ4</accession>
<dbReference type="AlphaFoldDB" id="A0A543JLQ4"/>